<protein>
    <submittedName>
        <fullName evidence="1">Uncharacterized protein</fullName>
    </submittedName>
</protein>
<sequence length="77" mass="9076">MLRSVFTSKFTDKRAMFAFMGEKEEKLIALKDMIEEGKIKLVVDKIYFYQQIIETHQRVETEQRRGIVVLSFGNNNS</sequence>
<name>A0A3B1AK45_9ZZZZ</name>
<dbReference type="AlphaFoldDB" id="A0A3B1AK45"/>
<accession>A0A3B1AK45</accession>
<gene>
    <name evidence="1" type="ORF">MNBD_GAMMA21-70</name>
</gene>
<dbReference type="Gene3D" id="3.40.50.720">
    <property type="entry name" value="NAD(P)-binding Rossmann-like Domain"/>
    <property type="match status" value="1"/>
</dbReference>
<proteinExistence type="predicted"/>
<dbReference type="Gene3D" id="3.90.180.10">
    <property type="entry name" value="Medium-chain alcohol dehydrogenases, catalytic domain"/>
    <property type="match status" value="1"/>
</dbReference>
<dbReference type="EMBL" id="UOFR01000076">
    <property type="protein sequence ID" value="VAX00403.1"/>
    <property type="molecule type" value="Genomic_DNA"/>
</dbReference>
<evidence type="ECO:0000313" key="1">
    <source>
        <dbReference type="EMBL" id="VAX00403.1"/>
    </source>
</evidence>
<reference evidence="1" key="1">
    <citation type="submission" date="2018-06" db="EMBL/GenBank/DDBJ databases">
        <authorList>
            <person name="Zhirakovskaya E."/>
        </authorList>
    </citation>
    <scope>NUCLEOTIDE SEQUENCE</scope>
</reference>
<dbReference type="Pfam" id="PF13602">
    <property type="entry name" value="ADH_zinc_N_2"/>
    <property type="match status" value="1"/>
</dbReference>
<organism evidence="1">
    <name type="scientific">hydrothermal vent metagenome</name>
    <dbReference type="NCBI Taxonomy" id="652676"/>
    <lineage>
        <taxon>unclassified sequences</taxon>
        <taxon>metagenomes</taxon>
        <taxon>ecological metagenomes</taxon>
    </lineage>
</organism>